<feature type="compositionally biased region" description="Polar residues" evidence="5">
    <location>
        <begin position="288"/>
        <end position="298"/>
    </location>
</feature>
<evidence type="ECO:0000259" key="7">
    <source>
        <dbReference type="PROSITE" id="PS51212"/>
    </source>
</evidence>
<feature type="transmembrane region" description="Helical" evidence="6">
    <location>
        <begin position="839"/>
        <end position="867"/>
    </location>
</feature>
<proteinExistence type="predicted"/>
<dbReference type="OrthoDB" id="3358017at2759"/>
<feature type="transmembrane region" description="Helical" evidence="6">
    <location>
        <begin position="799"/>
        <end position="819"/>
    </location>
</feature>
<feature type="compositionally biased region" description="Pro residues" evidence="5">
    <location>
        <begin position="117"/>
        <end position="132"/>
    </location>
</feature>
<comment type="caution">
    <text evidence="8">The sequence shown here is derived from an EMBL/GenBank/DDBJ whole genome shotgun (WGS) entry which is preliminary data.</text>
</comment>
<feature type="compositionally biased region" description="Polar residues" evidence="5">
    <location>
        <begin position="529"/>
        <end position="548"/>
    </location>
</feature>
<protein>
    <recommendedName>
        <fullName evidence="7">WSC domain-containing protein</fullName>
    </recommendedName>
</protein>
<accession>A0A9P3HDM9</accession>
<dbReference type="PROSITE" id="PS51212">
    <property type="entry name" value="WSC"/>
    <property type="match status" value="1"/>
</dbReference>
<evidence type="ECO:0000256" key="2">
    <source>
        <dbReference type="ARBA" id="ARBA00022692"/>
    </source>
</evidence>
<dbReference type="Pfam" id="PF01822">
    <property type="entry name" value="WSC"/>
    <property type="match status" value="1"/>
</dbReference>
<evidence type="ECO:0000256" key="5">
    <source>
        <dbReference type="SAM" id="MobiDB-lite"/>
    </source>
</evidence>
<reference evidence="8" key="2">
    <citation type="journal article" date="2022" name="Microbiol. Resour. Announc.">
        <title>Whole-Genome Sequence of Entomortierella parvispora E1425, a Mucoromycotan Fungus Associated with Burkholderiaceae-Related Endosymbiotic Bacteria.</title>
        <authorList>
            <person name="Herlambang A."/>
            <person name="Guo Y."/>
            <person name="Takashima Y."/>
            <person name="Narisawa K."/>
            <person name="Ohta H."/>
            <person name="Nishizawa T."/>
        </authorList>
    </citation>
    <scope>NUCLEOTIDE SEQUENCE</scope>
    <source>
        <strain evidence="8">E1425</strain>
    </source>
</reference>
<name>A0A9P3HDM9_9FUNG</name>
<evidence type="ECO:0000256" key="1">
    <source>
        <dbReference type="ARBA" id="ARBA00004141"/>
    </source>
</evidence>
<dbReference type="AlphaFoldDB" id="A0A9P3HDM9"/>
<feature type="compositionally biased region" description="Polar residues" evidence="5">
    <location>
        <begin position="437"/>
        <end position="452"/>
    </location>
</feature>
<keyword evidence="2 6" id="KW-0812">Transmembrane</keyword>
<feature type="transmembrane region" description="Helical" evidence="6">
    <location>
        <begin position="714"/>
        <end position="735"/>
    </location>
</feature>
<feature type="compositionally biased region" description="Basic and acidic residues" evidence="5">
    <location>
        <begin position="220"/>
        <end position="229"/>
    </location>
</feature>
<feature type="transmembrane region" description="Helical" evidence="6">
    <location>
        <begin position="888"/>
        <end position="908"/>
    </location>
</feature>
<dbReference type="InterPro" id="IPR007568">
    <property type="entry name" value="RTA1"/>
</dbReference>
<feature type="transmembrane region" description="Helical" evidence="6">
    <location>
        <begin position="928"/>
        <end position="952"/>
    </location>
</feature>
<organism evidence="8 9">
    <name type="scientific">Entomortierella parvispora</name>
    <dbReference type="NCBI Taxonomy" id="205924"/>
    <lineage>
        <taxon>Eukaryota</taxon>
        <taxon>Fungi</taxon>
        <taxon>Fungi incertae sedis</taxon>
        <taxon>Mucoromycota</taxon>
        <taxon>Mortierellomycotina</taxon>
        <taxon>Mortierellomycetes</taxon>
        <taxon>Mortierellales</taxon>
        <taxon>Mortierellaceae</taxon>
        <taxon>Entomortierella</taxon>
    </lineage>
</organism>
<feature type="region of interest" description="Disordered" evidence="5">
    <location>
        <begin position="358"/>
        <end position="379"/>
    </location>
</feature>
<feature type="compositionally biased region" description="Polar residues" evidence="5">
    <location>
        <begin position="479"/>
        <end position="491"/>
    </location>
</feature>
<feature type="compositionally biased region" description="Acidic residues" evidence="5">
    <location>
        <begin position="162"/>
        <end position="204"/>
    </location>
</feature>
<evidence type="ECO:0000256" key="3">
    <source>
        <dbReference type="ARBA" id="ARBA00022989"/>
    </source>
</evidence>
<keyword evidence="3 6" id="KW-1133">Transmembrane helix</keyword>
<reference evidence="8" key="1">
    <citation type="submission" date="2021-11" db="EMBL/GenBank/DDBJ databases">
        <authorList>
            <person name="Herlambang A."/>
            <person name="Guo Y."/>
            <person name="Takashima Y."/>
            <person name="Nishizawa T."/>
        </authorList>
    </citation>
    <scope>NUCLEOTIDE SEQUENCE</scope>
    <source>
        <strain evidence="8">E1425</strain>
    </source>
</reference>
<feature type="region of interest" description="Disordered" evidence="5">
    <location>
        <begin position="595"/>
        <end position="654"/>
    </location>
</feature>
<evidence type="ECO:0000313" key="8">
    <source>
        <dbReference type="EMBL" id="GJJ74826.1"/>
    </source>
</evidence>
<comment type="subcellular location">
    <subcellularLocation>
        <location evidence="1">Membrane</location>
        <topology evidence="1">Multi-pass membrane protein</topology>
    </subcellularLocation>
</comment>
<feature type="transmembrane region" description="Helical" evidence="6">
    <location>
        <begin position="233"/>
        <end position="255"/>
    </location>
</feature>
<feature type="compositionally biased region" description="Polar residues" evidence="5">
    <location>
        <begin position="80"/>
        <end position="91"/>
    </location>
</feature>
<dbReference type="EMBL" id="BQFW01000009">
    <property type="protein sequence ID" value="GJJ74826.1"/>
    <property type="molecule type" value="Genomic_DNA"/>
</dbReference>
<feature type="region of interest" description="Disordered" evidence="5">
    <location>
        <begin position="116"/>
        <end position="230"/>
    </location>
</feature>
<gene>
    <name evidence="8" type="ORF">EMPS_07184</name>
</gene>
<dbReference type="InterPro" id="IPR002889">
    <property type="entry name" value="WSC_carb-bd"/>
</dbReference>
<feature type="region of interest" description="Disordered" evidence="5">
    <location>
        <begin position="72"/>
        <end position="96"/>
    </location>
</feature>
<dbReference type="Proteomes" id="UP000827284">
    <property type="component" value="Unassembled WGS sequence"/>
</dbReference>
<dbReference type="GO" id="GO:0016020">
    <property type="term" value="C:membrane"/>
    <property type="evidence" value="ECO:0007669"/>
    <property type="project" value="UniProtKB-SubCell"/>
</dbReference>
<feature type="region of interest" description="Disordered" evidence="5">
    <location>
        <begin position="437"/>
        <end position="555"/>
    </location>
</feature>
<keyword evidence="4 6" id="KW-0472">Membrane</keyword>
<keyword evidence="9" id="KW-1185">Reference proteome</keyword>
<feature type="domain" description="WSC" evidence="7">
    <location>
        <begin position="1"/>
        <end position="81"/>
    </location>
</feature>
<evidence type="ECO:0000256" key="6">
    <source>
        <dbReference type="SAM" id="Phobius"/>
    </source>
</evidence>
<dbReference type="PANTHER" id="PTHR31465:SF1">
    <property type="entry name" value="PROTEIN RTA1-RELATED"/>
    <property type="match status" value="1"/>
</dbReference>
<sequence length="986" mass="107877">MPPGYSPLFTDIYMSHGACSAYCKANQYIYAFALGGTSCYCSNVRPQEETKVEESKCTKPCAGYPLEMCGSPLPLDRTEAGQQKPSNQPQTGKGAEDPVYANVILIGSTLAENQIPVPVPTPVPDPVSPPSPDTVTKITSTGVQPEERQDKPSEDEEKKEKDDDDDDGDEDDGDDDKDEEDENEGEDDDDEDGDNGGEEEDDISDQGIKPGSGKALAGHASEDTAEKSGAHGFPVASTVVAAICLVGIGAFLVYLGRKRKRERVRAAWVESVFGSGSRTGADPDPFNHPSQSRFSSQDYGHMHSPDDLDSISDTNSDMIMDRRSSLFRGGQHSSHGQDSFSHSVMVPAPIRGARGAMGRHSYSGHSLGSPADFSRRHSGYSHTPKYSDRYMEYFGESEGDQDAQLAQLEDDDICSEVTVPVFRSAVQRPALTAFNTPSQLRPLTLRPEQNPSRPVPHASPFDHPADRDQLPNQGYDHPVSNSSGPSPTQEPLSKGRHRPIPSEYRRTYSFGNEEPSVSFTPHVLEESDTASVDTETPSATANAVNGGTQREPGSMAGGLKEQLRRLSSPYVKAIRQQQLETDMTLLEGDAAMNHGESYDTVQPMPGPSERRPTKHRQVHSGSLASFRGLDDPTQPQLRNHRSSPHSHRRQRQQQLHHPLIPFPPKSLLFQLTMAGNDDIIDYTPNVVANSVVGAIYAILSATFFLKIYQNKNKWAICLPMGAIASSIGFFCRLGIERENTSLGLFIIQNILIIATPSSFLAFNYMLYGRFIAAVDPELSSYETKSKKERSRFSFIPPRIVGRTFIISDICTFLIQVTAGSMLGGAGDDNPDLANVGDKLYIAGVAGQGVTYVMFTVLLSVAFSRLSAEWNKTNLSASAENNTKLKRSAALVVGCLYFSSLFIIIRSVYRVVEYVQGHNGYLISKEVFLFVLDAVPLVLAIGVWAFVWPPVVFEEIAAQVRSQGYTMNDGQDGSWAPHNDDVPMVRV</sequence>
<evidence type="ECO:0000313" key="9">
    <source>
        <dbReference type="Proteomes" id="UP000827284"/>
    </source>
</evidence>
<feature type="compositionally biased region" description="Basic residues" evidence="5">
    <location>
        <begin position="638"/>
        <end position="651"/>
    </location>
</feature>
<feature type="compositionally biased region" description="Basic and acidic residues" evidence="5">
    <location>
        <begin position="145"/>
        <end position="161"/>
    </location>
</feature>
<feature type="transmembrane region" description="Helical" evidence="6">
    <location>
        <begin position="741"/>
        <end position="762"/>
    </location>
</feature>
<dbReference type="SMART" id="SM00321">
    <property type="entry name" value="WSC"/>
    <property type="match status" value="1"/>
</dbReference>
<dbReference type="Pfam" id="PF04479">
    <property type="entry name" value="RTA1"/>
    <property type="match status" value="1"/>
</dbReference>
<dbReference type="PANTHER" id="PTHR31465">
    <property type="entry name" value="PROTEIN RTA1-RELATED"/>
    <property type="match status" value="1"/>
</dbReference>
<evidence type="ECO:0000256" key="4">
    <source>
        <dbReference type="ARBA" id="ARBA00023136"/>
    </source>
</evidence>
<feature type="region of interest" description="Disordered" evidence="5">
    <location>
        <begin position="274"/>
        <end position="305"/>
    </location>
</feature>